<reference evidence="3" key="2">
    <citation type="submission" date="2016-02" db="EMBL/GenBank/DDBJ databases">
        <title>Draft genome sequence of five rapidly growing Mycobacterium species.</title>
        <authorList>
            <person name="Katahira K."/>
            <person name="Gotou Y."/>
            <person name="Iida K."/>
            <person name="Ogura Y."/>
            <person name="Hayashi T."/>
        </authorList>
    </citation>
    <scope>NUCLEOTIDE SEQUENCE [LARGE SCALE GENOMIC DNA]</scope>
    <source>
        <strain evidence="3">JCM15298</strain>
    </source>
</reference>
<dbReference type="EMBL" id="BCSY01000072">
    <property type="protein sequence ID" value="GAS97466.1"/>
    <property type="molecule type" value="Genomic_DNA"/>
</dbReference>
<proteinExistence type="predicted"/>
<reference evidence="3" key="1">
    <citation type="journal article" date="2016" name="Genome Announc.">
        <title>Draft Genome Sequences of Five Rapidly Growing Mycobacterium Species, M. thermoresistibile, M. fortuitum subsp. acetamidolyticum, M. canariasense, M. brisbanense, and M. novocastrense.</title>
        <authorList>
            <person name="Katahira K."/>
            <person name="Ogura Y."/>
            <person name="Gotoh Y."/>
            <person name="Hayashi T."/>
        </authorList>
    </citation>
    <scope>NUCLEOTIDE SEQUENCE [LARGE SCALE GENOMIC DNA]</scope>
    <source>
        <strain evidence="3">JCM15298</strain>
    </source>
</reference>
<organism evidence="2 3">
    <name type="scientific">Mycolicibacterium canariasense</name>
    <name type="common">Mycobacterium canariasense</name>
    <dbReference type="NCBI Taxonomy" id="228230"/>
    <lineage>
        <taxon>Bacteria</taxon>
        <taxon>Bacillati</taxon>
        <taxon>Actinomycetota</taxon>
        <taxon>Actinomycetes</taxon>
        <taxon>Mycobacteriales</taxon>
        <taxon>Mycobacteriaceae</taxon>
        <taxon>Mycolicibacterium</taxon>
    </lineage>
</organism>
<dbReference type="Proteomes" id="UP000069443">
    <property type="component" value="Unassembled WGS sequence"/>
</dbReference>
<keyword evidence="1" id="KW-0732">Signal</keyword>
<gene>
    <name evidence="2" type="ORF">RMCC_4432</name>
</gene>
<keyword evidence="3" id="KW-1185">Reference proteome</keyword>
<feature type="signal peptide" evidence="1">
    <location>
        <begin position="1"/>
        <end position="22"/>
    </location>
</feature>
<evidence type="ECO:0000256" key="1">
    <source>
        <dbReference type="SAM" id="SignalP"/>
    </source>
</evidence>
<sequence>MLLSGFLAVVAFCPVAAASAFGAPTAHRFVGDAPAKQSSDCDPNYSGCVPVASDVDCAGGSGNGPEYVQGPIKVIGDDIYDLDRDGDGIACDS</sequence>
<name>A0A100WFV8_MYCCR</name>
<evidence type="ECO:0000313" key="3">
    <source>
        <dbReference type="Proteomes" id="UP000069443"/>
    </source>
</evidence>
<protein>
    <submittedName>
        <fullName evidence="2">G5 domain-containing protein</fullName>
    </submittedName>
</protein>
<dbReference type="AlphaFoldDB" id="A0A100WFV8"/>
<comment type="caution">
    <text evidence="2">The sequence shown here is derived from an EMBL/GenBank/DDBJ whole genome shotgun (WGS) entry which is preliminary data.</text>
</comment>
<feature type="chain" id="PRO_5007090153" evidence="1">
    <location>
        <begin position="23"/>
        <end position="93"/>
    </location>
</feature>
<accession>A0A100WFV8</accession>
<evidence type="ECO:0000313" key="2">
    <source>
        <dbReference type="EMBL" id="GAS97466.1"/>
    </source>
</evidence>
<dbReference type="STRING" id="228230.RMCC_4432"/>